<dbReference type="RefSeq" id="WP_225420989.1">
    <property type="nucleotide sequence ID" value="NZ_JBHTOI010000038.1"/>
</dbReference>
<dbReference type="Pfam" id="PF01545">
    <property type="entry name" value="Cation_efflux"/>
    <property type="match status" value="1"/>
</dbReference>
<evidence type="ECO:0000256" key="4">
    <source>
        <dbReference type="ARBA" id="ARBA00023136"/>
    </source>
</evidence>
<feature type="domain" description="Cation efflux protein transmembrane" evidence="6">
    <location>
        <begin position="5"/>
        <end position="65"/>
    </location>
</feature>
<gene>
    <name evidence="7" type="ORF">ACFQ42_06095</name>
</gene>
<dbReference type="Proteomes" id="UP001597251">
    <property type="component" value="Unassembled WGS sequence"/>
</dbReference>
<reference evidence="8" key="1">
    <citation type="journal article" date="2019" name="Int. J. Syst. Evol. Microbiol.">
        <title>The Global Catalogue of Microorganisms (GCM) 10K type strain sequencing project: providing services to taxonomists for standard genome sequencing and annotation.</title>
        <authorList>
            <consortium name="The Broad Institute Genomics Platform"/>
            <consortium name="The Broad Institute Genome Sequencing Center for Infectious Disease"/>
            <person name="Wu L."/>
            <person name="Ma J."/>
        </authorList>
    </citation>
    <scope>NUCLEOTIDE SEQUENCE [LARGE SCALE GENOMIC DNA]</scope>
    <source>
        <strain evidence="8">CCM 8936</strain>
    </source>
</reference>
<evidence type="ECO:0000256" key="1">
    <source>
        <dbReference type="ARBA" id="ARBA00004141"/>
    </source>
</evidence>
<dbReference type="Gene3D" id="1.20.1510.10">
    <property type="entry name" value="Cation efflux protein transmembrane domain"/>
    <property type="match status" value="1"/>
</dbReference>
<sequence length="69" mass="7366">MALANACFYLSISASKLVVGHFANLTALKADGYNGATDTLAYLIIILGLMFASLPADHFHKFGYPKNDG</sequence>
<evidence type="ECO:0000313" key="7">
    <source>
        <dbReference type="EMBL" id="MFD1418303.1"/>
    </source>
</evidence>
<keyword evidence="8" id="KW-1185">Reference proteome</keyword>
<evidence type="ECO:0000259" key="6">
    <source>
        <dbReference type="Pfam" id="PF01545"/>
    </source>
</evidence>
<proteinExistence type="predicted"/>
<keyword evidence="4 5" id="KW-0472">Membrane</keyword>
<name>A0ABW4BSV1_9LACO</name>
<dbReference type="SUPFAM" id="SSF161111">
    <property type="entry name" value="Cation efflux protein transmembrane domain-like"/>
    <property type="match status" value="1"/>
</dbReference>
<comment type="subcellular location">
    <subcellularLocation>
        <location evidence="1">Membrane</location>
        <topology evidence="1">Multi-pass membrane protein</topology>
    </subcellularLocation>
</comment>
<feature type="transmembrane region" description="Helical" evidence="5">
    <location>
        <begin position="39"/>
        <end position="56"/>
    </location>
</feature>
<dbReference type="InterPro" id="IPR027469">
    <property type="entry name" value="Cation_efflux_TMD_sf"/>
</dbReference>
<evidence type="ECO:0000256" key="2">
    <source>
        <dbReference type="ARBA" id="ARBA00022692"/>
    </source>
</evidence>
<comment type="caution">
    <text evidence="7">The sequence shown here is derived from an EMBL/GenBank/DDBJ whole genome shotgun (WGS) entry which is preliminary data.</text>
</comment>
<keyword evidence="2 5" id="KW-0812">Transmembrane</keyword>
<dbReference type="InterPro" id="IPR058533">
    <property type="entry name" value="Cation_efflux_TM"/>
</dbReference>
<protein>
    <submittedName>
        <fullName evidence="7">Cation transporter</fullName>
    </submittedName>
</protein>
<evidence type="ECO:0000313" key="8">
    <source>
        <dbReference type="Proteomes" id="UP001597251"/>
    </source>
</evidence>
<dbReference type="EMBL" id="JBHTOI010000038">
    <property type="protein sequence ID" value="MFD1418303.1"/>
    <property type="molecule type" value="Genomic_DNA"/>
</dbReference>
<accession>A0ABW4BSV1</accession>
<keyword evidence="3 5" id="KW-1133">Transmembrane helix</keyword>
<evidence type="ECO:0000256" key="3">
    <source>
        <dbReference type="ARBA" id="ARBA00022989"/>
    </source>
</evidence>
<organism evidence="7 8">
    <name type="scientific">Companilactobacillus keshanensis</name>
    <dbReference type="NCBI Taxonomy" id="2486003"/>
    <lineage>
        <taxon>Bacteria</taxon>
        <taxon>Bacillati</taxon>
        <taxon>Bacillota</taxon>
        <taxon>Bacilli</taxon>
        <taxon>Lactobacillales</taxon>
        <taxon>Lactobacillaceae</taxon>
        <taxon>Companilactobacillus</taxon>
    </lineage>
</organism>
<evidence type="ECO:0000256" key="5">
    <source>
        <dbReference type="SAM" id="Phobius"/>
    </source>
</evidence>